<name>A0ABQ6BYE6_9BURK</name>
<protein>
    <submittedName>
        <fullName evidence="1">Uncharacterized protein</fullName>
    </submittedName>
</protein>
<gene>
    <name evidence="1" type="ORF">GCM10007935_05950</name>
</gene>
<proteinExistence type="predicted"/>
<organism evidence="1 2">
    <name type="scientific">Hydrogenophaga electricum</name>
    <dbReference type="NCBI Taxonomy" id="1230953"/>
    <lineage>
        <taxon>Bacteria</taxon>
        <taxon>Pseudomonadati</taxon>
        <taxon>Pseudomonadota</taxon>
        <taxon>Betaproteobacteria</taxon>
        <taxon>Burkholderiales</taxon>
        <taxon>Comamonadaceae</taxon>
        <taxon>Hydrogenophaga</taxon>
    </lineage>
</organism>
<reference evidence="2" key="1">
    <citation type="journal article" date="2019" name="Int. J. Syst. Evol. Microbiol.">
        <title>The Global Catalogue of Microorganisms (GCM) 10K type strain sequencing project: providing services to taxonomists for standard genome sequencing and annotation.</title>
        <authorList>
            <consortium name="The Broad Institute Genomics Platform"/>
            <consortium name="The Broad Institute Genome Sequencing Center for Infectious Disease"/>
            <person name="Wu L."/>
            <person name="Ma J."/>
        </authorList>
    </citation>
    <scope>NUCLEOTIDE SEQUENCE [LARGE SCALE GENOMIC DNA]</scope>
    <source>
        <strain evidence="2">NBRC 109341</strain>
    </source>
</reference>
<dbReference type="Proteomes" id="UP001156903">
    <property type="component" value="Unassembled WGS sequence"/>
</dbReference>
<dbReference type="EMBL" id="BSPB01000003">
    <property type="protein sequence ID" value="GLS13166.1"/>
    <property type="molecule type" value="Genomic_DNA"/>
</dbReference>
<keyword evidence="2" id="KW-1185">Reference proteome</keyword>
<accession>A0ABQ6BYE6</accession>
<sequence>MLATPLEIALDRCITARQQRGQRTYHVSDERLMAFAQLTPLQRLQWVEQCSHFVRMGQQARQANGAPAANR</sequence>
<comment type="caution">
    <text evidence="1">The sequence shown here is derived from an EMBL/GenBank/DDBJ whole genome shotgun (WGS) entry which is preliminary data.</text>
</comment>
<dbReference type="RefSeq" id="WP_284306638.1">
    <property type="nucleotide sequence ID" value="NZ_BSPB01000003.1"/>
</dbReference>
<evidence type="ECO:0000313" key="1">
    <source>
        <dbReference type="EMBL" id="GLS13166.1"/>
    </source>
</evidence>
<evidence type="ECO:0000313" key="2">
    <source>
        <dbReference type="Proteomes" id="UP001156903"/>
    </source>
</evidence>